<comment type="caution">
    <text evidence="1">The sequence shown here is derived from an EMBL/GenBank/DDBJ whole genome shotgun (WGS) entry which is preliminary data.</text>
</comment>
<accession>A0A927BEF2</accession>
<evidence type="ECO:0000313" key="2">
    <source>
        <dbReference type="Proteomes" id="UP000612233"/>
    </source>
</evidence>
<dbReference type="InterPro" id="IPR031325">
    <property type="entry name" value="RHS_repeat"/>
</dbReference>
<dbReference type="Proteomes" id="UP000612233">
    <property type="component" value="Unassembled WGS sequence"/>
</dbReference>
<reference evidence="1" key="1">
    <citation type="submission" date="2020-09" db="EMBL/GenBank/DDBJ databases">
        <authorList>
            <person name="Kim M.K."/>
        </authorList>
    </citation>
    <scope>NUCLEOTIDE SEQUENCE</scope>
    <source>
        <strain evidence="1">BT664</strain>
    </source>
</reference>
<keyword evidence="2" id="KW-1185">Reference proteome</keyword>
<organism evidence="1 2">
    <name type="scientific">Hymenobacter montanus</name>
    <dbReference type="NCBI Taxonomy" id="2771359"/>
    <lineage>
        <taxon>Bacteria</taxon>
        <taxon>Pseudomonadati</taxon>
        <taxon>Bacteroidota</taxon>
        <taxon>Cytophagia</taxon>
        <taxon>Cytophagales</taxon>
        <taxon>Hymenobacteraceae</taxon>
        <taxon>Hymenobacter</taxon>
    </lineage>
</organism>
<dbReference type="InterPro" id="IPR006530">
    <property type="entry name" value="YD"/>
</dbReference>
<dbReference type="EMBL" id="JACXAD010000018">
    <property type="protein sequence ID" value="MBD2769340.1"/>
    <property type="molecule type" value="Genomic_DNA"/>
</dbReference>
<sequence length="938" mass="103678">MCAGILPISVSHGTSNSSVSIAPKTVQSITWAGGQALFFASERLANGTKLDSVRVQDFQGHLIKRFRFAYAQNSNSFHQLLLTQVQELAVGGQPGKPPYRFYYDSFTSQYEVTPQNEVFSADLNPYAIDYWGFCNGANNTSLLPERYVPVIGTPAFTLMPGDRAPNLAACRKWALTRMVYPTMGYTTFEYELNEYGFEEGRSLPSQVVLGPSHSVGLSTTCRYQAPGNTISCPGTGGTRTFRIPARQRIRVDWGSHSPFFTDQDGTEQGPRLTLQGPNSATRFGPFISRYVTGRNCNASGCTYTQYYDVEPGLYTLEASVAPPEIAGSAYISVTYRDSIGTSPNLPAGGLRIKRITDNPTGQPAREMSRIFSYTMAADPARSSGCLVSPLPTYYYNFQHDIPGMCDDTGGGGTGGNGSPGSFIIQYIKVYSTASLTQPGMTQGAFVGYREVTVTNVDDSNPGKSVYTFTSAYEYPDEGSSGFPYASRTSHDYQRGLLLRETHYKYTDGQYAPVTQTVNTYSRNSLSANIALLSLEGWKIGYSRHNEVSAPLDCFARNHIRYETGGLLLAQSEKRSFDNTGAAHVNTTRYQYGNPAFPHSTAVETITGAGQSTLLRHRYTFDYDTLSANSGNQMASVLRLLRRRHALLPLEEQMWRINGSDTTLVKATLTTFNAQFLPKATLQLQTTSPISSSTYLRSDIHNGLFSYDPRLTPETVFDQYDALGNLQQAHRVNGSPTSVLWGYQSTQPLAETQGATTRQTAFTSFEPDAPGRFSYDPEQGLNHHRVPGGRTGQWAYRLDGNRAISRDSLPPGTYELLFWARAPQRPSIYQNGTIEAEHLVAETPNGWRQFRLRLRFATLGSLSLDASSAMPVLVDEVRLHPVEAQMTSYTYDPLVGMTSQTTPDGRTTTYEYDGLGRLVRARDERGRVLSQQQYHYAGQ</sequence>
<dbReference type="Pfam" id="PF05593">
    <property type="entry name" value="RHS_repeat"/>
    <property type="match status" value="1"/>
</dbReference>
<proteinExistence type="predicted"/>
<evidence type="ECO:0000313" key="1">
    <source>
        <dbReference type="EMBL" id="MBD2769340.1"/>
    </source>
</evidence>
<name>A0A927BEF2_9BACT</name>
<dbReference type="NCBIfam" id="TIGR01643">
    <property type="entry name" value="YD_repeat_2x"/>
    <property type="match status" value="1"/>
</dbReference>
<dbReference type="Gene3D" id="2.180.10.10">
    <property type="entry name" value="RHS repeat-associated core"/>
    <property type="match status" value="1"/>
</dbReference>
<protein>
    <submittedName>
        <fullName evidence="1">RHS repeat protein</fullName>
    </submittedName>
</protein>
<dbReference type="AlphaFoldDB" id="A0A927BEF2"/>
<gene>
    <name evidence="1" type="ORF">IC235_15740</name>
</gene>